<reference evidence="11 12" key="1">
    <citation type="journal article" date="2007" name="Int. J. Syst. Evol. Microbiol.">
        <title>Oceanobacillus profundus sp. nov., isolated from a deep-sea sediment core.</title>
        <authorList>
            <person name="Kim Y.G."/>
            <person name="Choi D.H."/>
            <person name="Hyun S."/>
            <person name="Cho B.C."/>
        </authorList>
    </citation>
    <scope>NUCLEOTIDE SEQUENCE [LARGE SCALE GENOMIC DNA]</scope>
    <source>
        <strain evidence="11 12">DSM 18246</strain>
    </source>
</reference>
<proteinExistence type="inferred from homology"/>
<evidence type="ECO:0000256" key="2">
    <source>
        <dbReference type="ARBA" id="ARBA00022448"/>
    </source>
</evidence>
<feature type="domain" description="Tripartite ATP-independent periplasmic transporters DctQ component" evidence="10">
    <location>
        <begin position="23"/>
        <end position="146"/>
    </location>
</feature>
<feature type="transmembrane region" description="Helical" evidence="9">
    <location>
        <begin position="127"/>
        <end position="145"/>
    </location>
</feature>
<evidence type="ECO:0000256" key="9">
    <source>
        <dbReference type="SAM" id="Phobius"/>
    </source>
</evidence>
<protein>
    <submittedName>
        <fullName evidence="11">TRAP transporter small permease</fullName>
    </submittedName>
</protein>
<dbReference type="Proteomes" id="UP000285456">
    <property type="component" value="Unassembled WGS sequence"/>
</dbReference>
<evidence type="ECO:0000256" key="5">
    <source>
        <dbReference type="ARBA" id="ARBA00022692"/>
    </source>
</evidence>
<dbReference type="RefSeq" id="WP_118888282.1">
    <property type="nucleotide sequence ID" value="NZ_JAUOPF010000001.1"/>
</dbReference>
<evidence type="ECO:0000313" key="12">
    <source>
        <dbReference type="Proteomes" id="UP000285456"/>
    </source>
</evidence>
<evidence type="ECO:0000256" key="4">
    <source>
        <dbReference type="ARBA" id="ARBA00022519"/>
    </source>
</evidence>
<evidence type="ECO:0000256" key="3">
    <source>
        <dbReference type="ARBA" id="ARBA00022475"/>
    </source>
</evidence>
<accession>A0A417YMZ7</accession>
<keyword evidence="6 9" id="KW-1133">Transmembrane helix</keyword>
<organism evidence="11 12">
    <name type="scientific">Oceanobacillus profundus</name>
    <dbReference type="NCBI Taxonomy" id="372463"/>
    <lineage>
        <taxon>Bacteria</taxon>
        <taxon>Bacillati</taxon>
        <taxon>Bacillota</taxon>
        <taxon>Bacilli</taxon>
        <taxon>Bacillales</taxon>
        <taxon>Bacillaceae</taxon>
        <taxon>Oceanobacillus</taxon>
    </lineage>
</organism>
<dbReference type="InterPro" id="IPR055348">
    <property type="entry name" value="DctQ"/>
</dbReference>
<keyword evidence="3" id="KW-1003">Cell membrane</keyword>
<evidence type="ECO:0000256" key="1">
    <source>
        <dbReference type="ARBA" id="ARBA00004429"/>
    </source>
</evidence>
<keyword evidence="7 9" id="KW-0472">Membrane</keyword>
<sequence length="161" mass="17916">MNKAKKWVDKLLLSLSSLLIIAMVVLSIWQVVARYVLSIPSPATEEITRFMLIWFGLLAASYVFGAKKHIAILFFREKFAAKTQISIERITDTLVILVASILMVYGGIKVVMLTIAQTAPATGISMAFVYMSLPLSGLFIIFYTIHGMLTNKIKENQEVGV</sequence>
<dbReference type="OrthoDB" id="9815614at2"/>
<evidence type="ECO:0000313" key="11">
    <source>
        <dbReference type="EMBL" id="RHW35079.1"/>
    </source>
</evidence>
<feature type="transmembrane region" description="Helical" evidence="9">
    <location>
        <begin position="12"/>
        <end position="32"/>
    </location>
</feature>
<feature type="transmembrane region" description="Helical" evidence="9">
    <location>
        <begin position="52"/>
        <end position="74"/>
    </location>
</feature>
<dbReference type="GO" id="GO:0005886">
    <property type="term" value="C:plasma membrane"/>
    <property type="evidence" value="ECO:0007669"/>
    <property type="project" value="UniProtKB-SubCell"/>
</dbReference>
<keyword evidence="5 9" id="KW-0812">Transmembrane</keyword>
<evidence type="ECO:0000256" key="7">
    <source>
        <dbReference type="ARBA" id="ARBA00023136"/>
    </source>
</evidence>
<dbReference type="PANTHER" id="PTHR35011:SF2">
    <property type="entry name" value="2,3-DIKETO-L-GULONATE TRAP TRANSPORTER SMALL PERMEASE PROTEIN YIAM"/>
    <property type="match status" value="1"/>
</dbReference>
<dbReference type="InterPro" id="IPR007387">
    <property type="entry name" value="TRAP_DctQ"/>
</dbReference>
<evidence type="ECO:0000256" key="6">
    <source>
        <dbReference type="ARBA" id="ARBA00022989"/>
    </source>
</evidence>
<comment type="caution">
    <text evidence="11">The sequence shown here is derived from an EMBL/GenBank/DDBJ whole genome shotgun (WGS) entry which is preliminary data.</text>
</comment>
<dbReference type="EMBL" id="QWEH01000001">
    <property type="protein sequence ID" value="RHW35079.1"/>
    <property type="molecule type" value="Genomic_DNA"/>
</dbReference>
<gene>
    <name evidence="11" type="ORF">D1B32_00200</name>
</gene>
<keyword evidence="12" id="KW-1185">Reference proteome</keyword>
<keyword evidence="2" id="KW-0813">Transport</keyword>
<dbReference type="AlphaFoldDB" id="A0A417YMZ7"/>
<dbReference type="Pfam" id="PF04290">
    <property type="entry name" value="DctQ"/>
    <property type="match status" value="1"/>
</dbReference>
<dbReference type="PANTHER" id="PTHR35011">
    <property type="entry name" value="2,3-DIKETO-L-GULONATE TRAP TRANSPORTER SMALL PERMEASE PROTEIN YIAM"/>
    <property type="match status" value="1"/>
</dbReference>
<evidence type="ECO:0000256" key="8">
    <source>
        <dbReference type="ARBA" id="ARBA00038436"/>
    </source>
</evidence>
<feature type="transmembrane region" description="Helical" evidence="9">
    <location>
        <begin position="94"/>
        <end position="115"/>
    </location>
</feature>
<evidence type="ECO:0000259" key="10">
    <source>
        <dbReference type="Pfam" id="PF04290"/>
    </source>
</evidence>
<dbReference type="GO" id="GO:0015740">
    <property type="term" value="P:C4-dicarboxylate transport"/>
    <property type="evidence" value="ECO:0007669"/>
    <property type="project" value="TreeGrafter"/>
</dbReference>
<comment type="similarity">
    <text evidence="8">Belongs to the TRAP transporter small permease family.</text>
</comment>
<comment type="subcellular location">
    <subcellularLocation>
        <location evidence="1">Cell inner membrane</location>
        <topology evidence="1">Multi-pass membrane protein</topology>
    </subcellularLocation>
</comment>
<keyword evidence="4" id="KW-0997">Cell inner membrane</keyword>
<name>A0A417YMZ7_9BACI</name>
<dbReference type="GO" id="GO:0022857">
    <property type="term" value="F:transmembrane transporter activity"/>
    <property type="evidence" value="ECO:0007669"/>
    <property type="project" value="TreeGrafter"/>
</dbReference>